<comment type="caution">
    <text evidence="4">The sequence shown here is derived from an EMBL/GenBank/DDBJ whole genome shotgun (WGS) entry which is preliminary data.</text>
</comment>
<name>A0ABS2WUZ6_9BACT</name>
<dbReference type="InterPro" id="IPR020904">
    <property type="entry name" value="Sc_DH/Rdtase_CS"/>
</dbReference>
<proteinExistence type="inferred from homology"/>
<dbReference type="PROSITE" id="PS00061">
    <property type="entry name" value="ADH_SHORT"/>
    <property type="match status" value="1"/>
</dbReference>
<dbReference type="Proteomes" id="UP000703590">
    <property type="component" value="Unassembled WGS sequence"/>
</dbReference>
<evidence type="ECO:0000256" key="3">
    <source>
        <dbReference type="RuleBase" id="RU000363"/>
    </source>
</evidence>
<dbReference type="InterPro" id="IPR002347">
    <property type="entry name" value="SDR_fam"/>
</dbReference>
<accession>A0ABS2WUZ6</accession>
<reference evidence="4 5" key="3">
    <citation type="submission" date="2021-02" db="EMBL/GenBank/DDBJ databases">
        <authorList>
            <person name="Merkel A.Y."/>
        </authorList>
    </citation>
    <scope>NUCLEOTIDE SEQUENCE [LARGE SCALE GENOMIC DNA]</scope>
    <source>
        <strain evidence="4 5">T05b</strain>
    </source>
</reference>
<comment type="similarity">
    <text evidence="1 3">Belongs to the short-chain dehydrogenases/reductases (SDR) family.</text>
</comment>
<keyword evidence="5" id="KW-1185">Reference proteome</keyword>
<evidence type="ECO:0000313" key="5">
    <source>
        <dbReference type="Proteomes" id="UP000703590"/>
    </source>
</evidence>
<reference evidence="5" key="1">
    <citation type="submission" date="2021-02" db="EMBL/GenBank/DDBJ databases">
        <title>Sulfurospirillum tamanensis sp. nov.</title>
        <authorList>
            <person name="Merkel A.Y."/>
        </authorList>
    </citation>
    <scope>NUCLEOTIDE SEQUENCE [LARGE SCALE GENOMIC DNA]</scope>
    <source>
        <strain evidence="5">T05b</strain>
    </source>
</reference>
<dbReference type="PANTHER" id="PTHR42901:SF1">
    <property type="entry name" value="ALCOHOL DEHYDROGENASE"/>
    <property type="match status" value="1"/>
</dbReference>
<protein>
    <submittedName>
        <fullName evidence="4">SDR family NAD(P)-dependent oxidoreductase</fullName>
    </submittedName>
</protein>
<sequence>MKRIVLVTGATSGFGWEIATTFAKAGDAVIATGRRKERLEELKNSLPEADIFPLVMDVTCKEEVAKAIASLPVAYQAVDILVNNAGLALGLEKAPEASLEDWETMVDTNIKGVLYVTKAVISGMKERKRGYIFNIGSTAGNWPYEGGNVYGATKAFIKQFSLNLRTDLKGTNIRVTNIEPGFAKTDFSLVRFKGDETRADSVYKDTKPLEAADIANVIFTCANFPEHVNVNFLEVMSVRQSYGGLVVEKD</sequence>
<evidence type="ECO:0000256" key="2">
    <source>
        <dbReference type="ARBA" id="ARBA00023002"/>
    </source>
</evidence>
<dbReference type="RefSeq" id="WP_205460042.1">
    <property type="nucleotide sequence ID" value="NZ_JAFHKK010000040.1"/>
</dbReference>
<dbReference type="PRINTS" id="PR00081">
    <property type="entry name" value="GDHRDH"/>
</dbReference>
<dbReference type="PRINTS" id="PR00080">
    <property type="entry name" value="SDRFAMILY"/>
</dbReference>
<dbReference type="Gene3D" id="3.40.50.720">
    <property type="entry name" value="NAD(P)-binding Rossmann-like Domain"/>
    <property type="match status" value="1"/>
</dbReference>
<keyword evidence="2" id="KW-0560">Oxidoreductase</keyword>
<dbReference type="SUPFAM" id="SSF51735">
    <property type="entry name" value="NAD(P)-binding Rossmann-fold domains"/>
    <property type="match status" value="1"/>
</dbReference>
<dbReference type="PANTHER" id="PTHR42901">
    <property type="entry name" value="ALCOHOL DEHYDROGENASE"/>
    <property type="match status" value="1"/>
</dbReference>
<dbReference type="InterPro" id="IPR036291">
    <property type="entry name" value="NAD(P)-bd_dom_sf"/>
</dbReference>
<gene>
    <name evidence="4" type="ORF">JWV37_11865</name>
</gene>
<dbReference type="EMBL" id="JAFHKK010000040">
    <property type="protein sequence ID" value="MBN2965481.1"/>
    <property type="molecule type" value="Genomic_DNA"/>
</dbReference>
<dbReference type="Pfam" id="PF00106">
    <property type="entry name" value="adh_short"/>
    <property type="match status" value="1"/>
</dbReference>
<reference evidence="4 5" key="2">
    <citation type="submission" date="2021-02" db="EMBL/GenBank/DDBJ databases">
        <title>Sulfurospirillum tamanensis sp. nov.</title>
        <authorList>
            <person name="Frolova A."/>
            <person name="Merkel A."/>
            <person name="Slobodkin A."/>
        </authorList>
    </citation>
    <scope>NUCLEOTIDE SEQUENCE [LARGE SCALE GENOMIC DNA]</scope>
    <source>
        <strain evidence="4 5">T05b</strain>
    </source>
</reference>
<organism evidence="4 5">
    <name type="scientific">Sulfurospirillum tamanense</name>
    <dbReference type="NCBI Taxonomy" id="2813362"/>
    <lineage>
        <taxon>Bacteria</taxon>
        <taxon>Pseudomonadati</taxon>
        <taxon>Campylobacterota</taxon>
        <taxon>Epsilonproteobacteria</taxon>
        <taxon>Campylobacterales</taxon>
        <taxon>Sulfurospirillaceae</taxon>
        <taxon>Sulfurospirillum</taxon>
    </lineage>
</organism>
<evidence type="ECO:0000313" key="4">
    <source>
        <dbReference type="EMBL" id="MBN2965481.1"/>
    </source>
</evidence>
<evidence type="ECO:0000256" key="1">
    <source>
        <dbReference type="ARBA" id="ARBA00006484"/>
    </source>
</evidence>